<organism evidence="2 3">
    <name type="scientific">Vitrella brassicaformis (strain CCMP3155)</name>
    <dbReference type="NCBI Taxonomy" id="1169540"/>
    <lineage>
        <taxon>Eukaryota</taxon>
        <taxon>Sar</taxon>
        <taxon>Alveolata</taxon>
        <taxon>Colpodellida</taxon>
        <taxon>Vitrellaceae</taxon>
        <taxon>Vitrella</taxon>
    </lineage>
</organism>
<sequence>MFATQCTRKKALGTWKPVGRWVHTLTAAGQRKMSQSVGVLVSSLSSSSWIFLWICGCVGLMWTSRAPVSGGPMTLTVRP</sequence>
<accession>A0A0G4ER80</accession>
<dbReference type="InParanoid" id="A0A0G4ER80"/>
<protein>
    <submittedName>
        <fullName evidence="2">Uncharacterized protein</fullName>
    </submittedName>
</protein>
<proteinExistence type="predicted"/>
<dbReference type="Proteomes" id="UP000041254">
    <property type="component" value="Unassembled WGS sequence"/>
</dbReference>
<keyword evidence="1" id="KW-0812">Transmembrane</keyword>
<evidence type="ECO:0000313" key="2">
    <source>
        <dbReference type="EMBL" id="CEL99771.1"/>
    </source>
</evidence>
<dbReference type="EMBL" id="CDMY01000288">
    <property type="protein sequence ID" value="CEL99771.1"/>
    <property type="molecule type" value="Genomic_DNA"/>
</dbReference>
<name>A0A0G4ER80_VITBC</name>
<dbReference type="VEuPathDB" id="CryptoDB:Vbra_5317"/>
<keyword evidence="1" id="KW-0472">Membrane</keyword>
<gene>
    <name evidence="2" type="ORF">Vbra_5317</name>
</gene>
<feature type="transmembrane region" description="Helical" evidence="1">
    <location>
        <begin position="37"/>
        <end position="62"/>
    </location>
</feature>
<reference evidence="2 3" key="1">
    <citation type="submission" date="2014-11" db="EMBL/GenBank/DDBJ databases">
        <authorList>
            <person name="Zhu J."/>
            <person name="Qi W."/>
            <person name="Song R."/>
        </authorList>
    </citation>
    <scope>NUCLEOTIDE SEQUENCE [LARGE SCALE GENOMIC DNA]</scope>
</reference>
<keyword evidence="3" id="KW-1185">Reference proteome</keyword>
<dbReference type="AlphaFoldDB" id="A0A0G4ER80"/>
<keyword evidence="1" id="KW-1133">Transmembrane helix</keyword>
<evidence type="ECO:0000313" key="3">
    <source>
        <dbReference type="Proteomes" id="UP000041254"/>
    </source>
</evidence>
<evidence type="ECO:0000256" key="1">
    <source>
        <dbReference type="SAM" id="Phobius"/>
    </source>
</evidence>